<evidence type="ECO:0000313" key="1">
    <source>
        <dbReference type="EMBL" id="CAG8771136.1"/>
    </source>
</evidence>
<keyword evidence="2" id="KW-1185">Reference proteome</keyword>
<protein>
    <submittedName>
        <fullName evidence="1">41095_t:CDS:1</fullName>
    </submittedName>
</protein>
<reference evidence="1 2" key="1">
    <citation type="submission" date="2021-06" db="EMBL/GenBank/DDBJ databases">
        <authorList>
            <person name="Kallberg Y."/>
            <person name="Tangrot J."/>
            <person name="Rosling A."/>
        </authorList>
    </citation>
    <scope>NUCLEOTIDE SEQUENCE [LARGE SCALE GENOMIC DNA]</scope>
    <source>
        <strain evidence="1 2">120-4 pot B 10/14</strain>
    </source>
</reference>
<gene>
    <name evidence="1" type="ORF">GMARGA_LOCUS18529</name>
</gene>
<evidence type="ECO:0000313" key="2">
    <source>
        <dbReference type="Proteomes" id="UP000789901"/>
    </source>
</evidence>
<dbReference type="EMBL" id="CAJVQB010014854">
    <property type="protein sequence ID" value="CAG8771136.1"/>
    <property type="molecule type" value="Genomic_DNA"/>
</dbReference>
<dbReference type="Proteomes" id="UP000789901">
    <property type="component" value="Unassembled WGS sequence"/>
</dbReference>
<name>A0ABN7VIG2_GIGMA</name>
<organism evidence="1 2">
    <name type="scientific">Gigaspora margarita</name>
    <dbReference type="NCBI Taxonomy" id="4874"/>
    <lineage>
        <taxon>Eukaryota</taxon>
        <taxon>Fungi</taxon>
        <taxon>Fungi incertae sedis</taxon>
        <taxon>Mucoromycota</taxon>
        <taxon>Glomeromycotina</taxon>
        <taxon>Glomeromycetes</taxon>
        <taxon>Diversisporales</taxon>
        <taxon>Gigasporaceae</taxon>
        <taxon>Gigaspora</taxon>
    </lineage>
</organism>
<sequence length="100" mass="12131">MCKQCLEKRTKISSKLIVEMNFDEFKQFIQDEVDKLDFTKDIFKFDIQINFIENSKKSSNELASLLCNEIEKQDVFKWHYWKMNYSNKELQNIITNIHNL</sequence>
<comment type="caution">
    <text evidence="1">The sequence shown here is derived from an EMBL/GenBank/DDBJ whole genome shotgun (WGS) entry which is preliminary data.</text>
</comment>
<proteinExistence type="predicted"/>
<accession>A0ABN7VIG2</accession>